<proteinExistence type="predicted"/>
<feature type="region of interest" description="Disordered" evidence="1">
    <location>
        <begin position="45"/>
        <end position="96"/>
    </location>
</feature>
<dbReference type="InterPro" id="IPR010093">
    <property type="entry name" value="SinI_DNA-bd"/>
</dbReference>
<gene>
    <name evidence="3" type="ORF">IH622_24630</name>
</gene>
<accession>A0A8I0NC48</accession>
<dbReference type="GO" id="GO:0003677">
    <property type="term" value="F:DNA binding"/>
    <property type="evidence" value="ECO:0007669"/>
    <property type="project" value="InterPro"/>
</dbReference>
<organism evidence="3 4">
    <name type="scientific">Brucella anthropi</name>
    <name type="common">Ochrobactrum anthropi</name>
    <dbReference type="NCBI Taxonomy" id="529"/>
    <lineage>
        <taxon>Bacteria</taxon>
        <taxon>Pseudomonadati</taxon>
        <taxon>Pseudomonadota</taxon>
        <taxon>Alphaproteobacteria</taxon>
        <taxon>Hyphomicrobiales</taxon>
        <taxon>Brucellaceae</taxon>
        <taxon>Brucella/Ochrobactrum group</taxon>
        <taxon>Brucella</taxon>
    </lineage>
</organism>
<dbReference type="SUPFAM" id="SSF46955">
    <property type="entry name" value="Putative DNA-binding domain"/>
    <property type="match status" value="1"/>
</dbReference>
<dbReference type="NCBIfam" id="TIGR01764">
    <property type="entry name" value="excise"/>
    <property type="match status" value="1"/>
</dbReference>
<dbReference type="Pfam" id="PF12728">
    <property type="entry name" value="HTH_17"/>
    <property type="match status" value="1"/>
</dbReference>
<sequence length="96" mass="11047">MPLLTMKQAAEALAISVRHLINLSEDGEIPYVNVGRGTRKIRRYDPADIETFKNQRKTPTANERQPTPSSRTRRSSPRAIVDFRALLEESRSRKRK</sequence>
<evidence type="ECO:0000259" key="2">
    <source>
        <dbReference type="Pfam" id="PF12728"/>
    </source>
</evidence>
<name>A0A8I0NC48_BRUAN</name>
<evidence type="ECO:0000256" key="1">
    <source>
        <dbReference type="SAM" id="MobiDB-lite"/>
    </source>
</evidence>
<reference evidence="3" key="2">
    <citation type="submission" date="2020-10" db="EMBL/GenBank/DDBJ databases">
        <title>Enrichment of novel Verrucomicrobia, Bacteroidetes and Krumholzibacteria in an oxygen-limited, methane- and iron-fed bioreactor inoculated with Bothnian Sea sediments.</title>
        <authorList>
            <person name="Martins P.D."/>
            <person name="de Jong A."/>
            <person name="Lenstra W.K."/>
            <person name="van Helmond N.A.G.M."/>
            <person name="Slomp C.P."/>
            <person name="Jetten M.S.M."/>
            <person name="Welte C.U."/>
            <person name="Rasigraf O."/>
        </authorList>
    </citation>
    <scope>NUCLEOTIDE SEQUENCE</scope>
    <source>
        <strain evidence="3">MAG47</strain>
    </source>
</reference>
<comment type="caution">
    <text evidence="3">The sequence shown here is derived from an EMBL/GenBank/DDBJ whole genome shotgun (WGS) entry which is preliminary data.</text>
</comment>
<evidence type="ECO:0000313" key="4">
    <source>
        <dbReference type="Proteomes" id="UP000642265"/>
    </source>
</evidence>
<dbReference type="AlphaFoldDB" id="A0A8I0NC48"/>
<protein>
    <submittedName>
        <fullName evidence="3">Helix-turn-helix domain-containing protein</fullName>
    </submittedName>
</protein>
<dbReference type="EMBL" id="JACZKO010000066">
    <property type="protein sequence ID" value="MBE0563981.1"/>
    <property type="molecule type" value="Genomic_DNA"/>
</dbReference>
<feature type="domain" description="Helix-turn-helix" evidence="2">
    <location>
        <begin position="3"/>
        <end position="56"/>
    </location>
</feature>
<dbReference type="InterPro" id="IPR041657">
    <property type="entry name" value="HTH_17"/>
</dbReference>
<dbReference type="InterPro" id="IPR009061">
    <property type="entry name" value="DNA-bd_dom_put_sf"/>
</dbReference>
<evidence type="ECO:0000313" key="3">
    <source>
        <dbReference type="EMBL" id="MBE0563981.1"/>
    </source>
</evidence>
<reference evidence="3" key="1">
    <citation type="submission" date="2020-09" db="EMBL/GenBank/DDBJ databases">
        <authorList>
            <person name="Dalcin Martins P."/>
        </authorList>
    </citation>
    <scope>NUCLEOTIDE SEQUENCE</scope>
    <source>
        <strain evidence="3">MAG47</strain>
    </source>
</reference>
<dbReference type="Proteomes" id="UP000642265">
    <property type="component" value="Unassembled WGS sequence"/>
</dbReference>
<feature type="compositionally biased region" description="Basic and acidic residues" evidence="1">
    <location>
        <begin position="85"/>
        <end position="96"/>
    </location>
</feature>